<proteinExistence type="predicted"/>
<sequence length="344" mass="34784">MMLSTQISTPHHAAPEHAPPAALRAMGIVAALTVAIAVVAIAFALPASRSKPHQIPIGAAGPQAATSQVAERLEQQAPGAFKVTYYPGEATLREAILNRNVYGGIAFGTEGPTMLTATGGSPAVAQLLTQIGGGIAAHSGLTLHTEDLAPPTAQDPRGTGLAASALPITLAGMLPAVALTLALRREVWTRLTATIVFSALAGITVAALLRYVFGSIDSNLWGVAAGLTLGIAAAGLLMLGLGSMFGKVGLGVGAALALLLGNPLSGLTAAPEMLPSGWGQLGQLLPQGATATLLRSTAYFGGAGADTAIIVLGCWVIVGLSLVIMAAIRRPRRSAPMMQLRGPR</sequence>
<evidence type="ECO:0008006" key="4">
    <source>
        <dbReference type="Google" id="ProtNLM"/>
    </source>
</evidence>
<feature type="transmembrane region" description="Helical" evidence="1">
    <location>
        <begin position="308"/>
        <end position="328"/>
    </location>
</feature>
<dbReference type="STRING" id="43304.GCA_001403655_01074"/>
<evidence type="ECO:0000256" key="1">
    <source>
        <dbReference type="SAM" id="Phobius"/>
    </source>
</evidence>
<keyword evidence="1" id="KW-1133">Transmembrane helix</keyword>
<keyword evidence="1" id="KW-0812">Transmembrane</keyword>
<feature type="transmembrane region" description="Helical" evidence="1">
    <location>
        <begin position="161"/>
        <end position="183"/>
    </location>
</feature>
<feature type="transmembrane region" description="Helical" evidence="1">
    <location>
        <begin position="21"/>
        <end position="45"/>
    </location>
</feature>
<dbReference type="AlphaFoldDB" id="A0A1A0RAJ2"/>
<evidence type="ECO:0000313" key="3">
    <source>
        <dbReference type="Proteomes" id="UP000093902"/>
    </source>
</evidence>
<feature type="transmembrane region" description="Helical" evidence="1">
    <location>
        <begin position="219"/>
        <end position="241"/>
    </location>
</feature>
<name>A0A1A0RAJ2_MYCPR</name>
<reference evidence="3" key="1">
    <citation type="submission" date="2016-06" db="EMBL/GenBank/DDBJ databases">
        <authorList>
            <person name="Sutton G."/>
            <person name="Brinkac L."/>
            <person name="Sanka R."/>
            <person name="Adams M."/>
            <person name="Lau E."/>
            <person name="Mehaffy C."/>
            <person name="Tameris M."/>
            <person name="Hatherill M."/>
            <person name="Hanekom W."/>
            <person name="Mahomed H."/>
            <person name="Mcshane H."/>
        </authorList>
    </citation>
    <scope>NUCLEOTIDE SEQUENCE [LARGE SCALE GENOMIC DNA]</scope>
    <source>
        <strain evidence="3">852002-51209_SCH5440388</strain>
    </source>
</reference>
<comment type="caution">
    <text evidence="2">The sequence shown here is derived from an EMBL/GenBank/DDBJ whole genome shotgun (WGS) entry which is preliminary data.</text>
</comment>
<evidence type="ECO:0000313" key="2">
    <source>
        <dbReference type="EMBL" id="OBB31347.1"/>
    </source>
</evidence>
<organism evidence="2 3">
    <name type="scientific">Mycolicibacterium peregrinum</name>
    <name type="common">Mycobacterium peregrinum</name>
    <dbReference type="NCBI Taxonomy" id="43304"/>
    <lineage>
        <taxon>Bacteria</taxon>
        <taxon>Bacillati</taxon>
        <taxon>Actinomycetota</taxon>
        <taxon>Actinomycetes</taxon>
        <taxon>Mycobacteriales</taxon>
        <taxon>Mycobacteriaceae</taxon>
        <taxon>Mycolicibacterium</taxon>
    </lineage>
</organism>
<dbReference type="Proteomes" id="UP000093902">
    <property type="component" value="Unassembled WGS sequence"/>
</dbReference>
<gene>
    <name evidence="2" type="ORF">A5792_16095</name>
</gene>
<feature type="transmembrane region" description="Helical" evidence="1">
    <location>
        <begin position="195"/>
        <end position="213"/>
    </location>
</feature>
<keyword evidence="1" id="KW-0472">Membrane</keyword>
<accession>A0A1A0RAJ2</accession>
<protein>
    <recommendedName>
        <fullName evidence="4">ABC transporter permease</fullName>
    </recommendedName>
</protein>
<feature type="transmembrane region" description="Helical" evidence="1">
    <location>
        <begin position="248"/>
        <end position="270"/>
    </location>
</feature>
<dbReference type="EMBL" id="LZSO01000015">
    <property type="protein sequence ID" value="OBB31347.1"/>
    <property type="molecule type" value="Genomic_DNA"/>
</dbReference>